<evidence type="ECO:0008006" key="5">
    <source>
        <dbReference type="Google" id="ProtNLM"/>
    </source>
</evidence>
<feature type="compositionally biased region" description="Basic and acidic residues" evidence="1">
    <location>
        <begin position="36"/>
        <end position="47"/>
    </location>
</feature>
<dbReference type="PANTHER" id="PTHR13132">
    <property type="entry name" value="ALPHA- 1,6 -FUCOSYLTRANSFERASE"/>
    <property type="match status" value="1"/>
</dbReference>
<comment type="caution">
    <text evidence="3">The sequence shown here is derived from an EMBL/GenBank/DDBJ whole genome shotgun (WGS) entry which is preliminary data.</text>
</comment>
<dbReference type="PANTHER" id="PTHR13132:SF29">
    <property type="entry name" value="ALPHA-(1,6)-FUCOSYLTRANSFERASE"/>
    <property type="match status" value="1"/>
</dbReference>
<keyword evidence="2" id="KW-0472">Membrane</keyword>
<keyword evidence="2" id="KW-0812">Transmembrane</keyword>
<protein>
    <recommendedName>
        <fullName evidence="5">O-fucosyltransferase family protein</fullName>
    </recommendedName>
</protein>
<feature type="transmembrane region" description="Helical" evidence="2">
    <location>
        <begin position="111"/>
        <end position="131"/>
    </location>
</feature>
<reference evidence="3 4" key="1">
    <citation type="submission" date="2024-05" db="EMBL/GenBank/DDBJ databases">
        <title>A draft genome resource for the thread blight pathogen Marasmius tenuissimus strain MS-2.</title>
        <authorList>
            <person name="Yulfo-Soto G.E."/>
            <person name="Baruah I.K."/>
            <person name="Amoako-Attah I."/>
            <person name="Bukari Y."/>
            <person name="Meinhardt L.W."/>
            <person name="Bailey B.A."/>
            <person name="Cohen S.P."/>
        </authorList>
    </citation>
    <scope>NUCLEOTIDE SEQUENCE [LARGE SCALE GENOMIC DNA]</scope>
    <source>
        <strain evidence="3 4">MS-2</strain>
    </source>
</reference>
<dbReference type="Proteomes" id="UP001437256">
    <property type="component" value="Unassembled WGS sequence"/>
</dbReference>
<evidence type="ECO:0000313" key="4">
    <source>
        <dbReference type="Proteomes" id="UP001437256"/>
    </source>
</evidence>
<dbReference type="Gene3D" id="3.40.50.11350">
    <property type="match status" value="1"/>
</dbReference>
<name>A0ABR3A7D2_9AGAR</name>
<keyword evidence="4" id="KW-1185">Reference proteome</keyword>
<gene>
    <name evidence="3" type="ORF">AAF712_004535</name>
</gene>
<feature type="region of interest" description="Disordered" evidence="1">
    <location>
        <begin position="1"/>
        <end position="50"/>
    </location>
</feature>
<evidence type="ECO:0000256" key="2">
    <source>
        <dbReference type="SAM" id="Phobius"/>
    </source>
</evidence>
<sequence length="567" mass="63061">MPRPRPLTQTANSHSSDYDYGFQSQLTPRTPHSRSGRAEEARGRIEIVDEDDEDELLEDEMGNLQHVPLLRSSASDSFPTTGYRGRGDDNPTGTRRKKFEGLTLQTIASRLPVVIGSMVAGLLLVLLVVSYQQPGTLEEYMGAVAPSAASGNTDLTNSTGSNSSHLASVISYENYTAFPLKPEEYVKECGKLVGAWMGSHGDYWEAPKKGALDVVHDSGPTVCNSTITYMLGGKVGLIADLALMAQAAALARERNRTFLVDDTYWNRGKWKDHFEDVRVTQPGPEPDCQAPPPEELVACPRSARHWVINAGTARYHFGHGYHEHYEDAYGHKLNRAKPIYYRALESLSTTIRPNANNRDLITAARKELSELSTDYLSVHIRRGDHKASSWKYSSPGIQVPIEEFVDATLQTWKRLSLPESQPLIYIASDSPAAIAEFSKPFDRSVWRTFSLAQSQNDQLKALASPEQYFQKDFDKLYTLDQRITLTRGVLVDLALLSGLWGEGEIEPQAVVCTIPSTICKLSAVGLGWTRAFGDVNDMGEIDQDHKRWVEIDEKGAIAPMWSAYNMF</sequence>
<accession>A0ABR3A7D2</accession>
<proteinExistence type="predicted"/>
<dbReference type="EMBL" id="JBBXMP010000018">
    <property type="protein sequence ID" value="KAL0068457.1"/>
    <property type="molecule type" value="Genomic_DNA"/>
</dbReference>
<evidence type="ECO:0000256" key="1">
    <source>
        <dbReference type="SAM" id="MobiDB-lite"/>
    </source>
</evidence>
<keyword evidence="2" id="KW-1133">Transmembrane helix</keyword>
<feature type="region of interest" description="Disordered" evidence="1">
    <location>
        <begin position="73"/>
        <end position="96"/>
    </location>
</feature>
<organism evidence="3 4">
    <name type="scientific">Marasmius tenuissimus</name>
    <dbReference type="NCBI Taxonomy" id="585030"/>
    <lineage>
        <taxon>Eukaryota</taxon>
        <taxon>Fungi</taxon>
        <taxon>Dikarya</taxon>
        <taxon>Basidiomycota</taxon>
        <taxon>Agaricomycotina</taxon>
        <taxon>Agaricomycetes</taxon>
        <taxon>Agaricomycetidae</taxon>
        <taxon>Agaricales</taxon>
        <taxon>Marasmiineae</taxon>
        <taxon>Marasmiaceae</taxon>
        <taxon>Marasmius</taxon>
    </lineage>
</organism>
<evidence type="ECO:0000313" key="3">
    <source>
        <dbReference type="EMBL" id="KAL0068457.1"/>
    </source>
</evidence>